<dbReference type="AlphaFoldDB" id="A0AAD4RBA3"/>
<dbReference type="SMART" id="SM00233">
    <property type="entry name" value="PH"/>
    <property type="match status" value="1"/>
</dbReference>
<feature type="region of interest" description="Disordered" evidence="2">
    <location>
        <begin position="908"/>
        <end position="934"/>
    </location>
</feature>
<dbReference type="SMART" id="SM00228">
    <property type="entry name" value="PDZ"/>
    <property type="match status" value="1"/>
</dbReference>
<dbReference type="InterPro" id="IPR013761">
    <property type="entry name" value="SAM/pointed_sf"/>
</dbReference>
<feature type="domain" description="SAM" evidence="4">
    <location>
        <begin position="39"/>
        <end position="104"/>
    </location>
</feature>
<dbReference type="PANTHER" id="PTHR12844:SF42">
    <property type="entry name" value="CONNECTOR ENHANCER OF KSR PROTEIN CNK"/>
    <property type="match status" value="1"/>
</dbReference>
<dbReference type="SMART" id="SM00454">
    <property type="entry name" value="SAM"/>
    <property type="match status" value="1"/>
</dbReference>
<comment type="caution">
    <text evidence="7">The sequence shown here is derived from an EMBL/GenBank/DDBJ whole genome shotgun (WGS) entry which is preliminary data.</text>
</comment>
<keyword evidence="8" id="KW-1185">Reference proteome</keyword>
<protein>
    <submittedName>
        <fullName evidence="7">Connector enhancer of kinase suppressor of ras domain-containing protein</fullName>
    </submittedName>
</protein>
<sequence length="934" mass="104292">MRRGNAGALRANGFLNDHLSSPNLAHGKRLLANFNSETWNIFQVIEWLKGIDDGVAHYVRVFKKARVDGRRLHNFDDSYLHRIGVTREATRSKILQATSLLSYYNYTIRYENLQKLAVDASTYANNLLNAVDYASPIINNPSQSSRVLDVLNSVLRAFQELHEHVLKLIFWLDRSPFDENKLFVQIREKISALIEEMVDCINNPNNPKFLSVPSVLVERGRTIREICQEIVVLDDPLILYTSYLERVRIRRAPGSNWGIEVGCTCTGVNLVTQVDLESPAGVSGKVDVGDEIVQVNGATVAGWNQTNVMRKMNELNELDLLLSKRPRESWSDTSLTQLTKPRSALLSEGSGEIRSKMMIDFKLKIQPEIFARNQSLNDANKKRGRSSSFSLLRSSWKKSCERCALPAGRCVSLFVGGDKRIMQHQPLFRRASVWNESPPAMLRSPFDGLHDQSESNAWLLLLASWGPNRQKSSTPKEIITPNPIISNGRIIEEDEYDESSSDEAKKTLDTKRVVFSSIEIVPDLDLDRLRIAYPSINDNEWNAPIVDITGLQVVKRSHLESGSSQSIVDSPLSTFQAKITKFFYGDSTNLSATSTVQEPRSTAVNSDKLSATSDRFECKTPITKSHEFLFISTKTNSGIDDSGGESSSVESPSPCIAKVRTIKNRRSRLAPLAEPDEIGDLSSAPSCSINAEKPLGESFDQESVVVVKCSLNELASIPCQDHQHKTLEGWARRQRLLSDNDGGGRSRSQWVKCWMVLKDDILYIYPNQFAHEANIVINVSYYYVTPSTARTSKKHVFALCWNSETLNFALYSHEDLKFWIECLKPIARRGTSSAAFSEDVFTGVNGSIENIQNVNRFSALFVRSTSTDDCASTDSHSPSPLTPAAVSPRTTNFFYPTAARIFNKVSRQSSRCGSATPAPGNDDTLLPGSSEPPR</sequence>
<dbReference type="Gene3D" id="1.10.150.50">
    <property type="entry name" value="Transcription Factor, Ets-1"/>
    <property type="match status" value="1"/>
</dbReference>
<dbReference type="InterPro" id="IPR001478">
    <property type="entry name" value="PDZ"/>
</dbReference>
<dbReference type="EMBL" id="JAKKPZ010000001">
    <property type="protein sequence ID" value="KAI1729318.1"/>
    <property type="molecule type" value="Genomic_DNA"/>
</dbReference>
<dbReference type="Gene3D" id="2.30.29.30">
    <property type="entry name" value="Pleckstrin-homology domain (PH domain)/Phosphotyrosine-binding domain (PTB)"/>
    <property type="match status" value="1"/>
</dbReference>
<evidence type="ECO:0000313" key="8">
    <source>
        <dbReference type="Proteomes" id="UP001201812"/>
    </source>
</evidence>
<dbReference type="InterPro" id="IPR001660">
    <property type="entry name" value="SAM"/>
</dbReference>
<accession>A0AAD4RBA3</accession>
<dbReference type="PROSITE" id="PS50105">
    <property type="entry name" value="SAM_DOMAIN"/>
    <property type="match status" value="1"/>
</dbReference>
<dbReference type="PROSITE" id="PS51290">
    <property type="entry name" value="CRIC"/>
    <property type="match status" value="1"/>
</dbReference>
<evidence type="ECO:0000259" key="6">
    <source>
        <dbReference type="PROSITE" id="PS51290"/>
    </source>
</evidence>
<dbReference type="SUPFAM" id="SSF47769">
    <property type="entry name" value="SAM/Pointed domain"/>
    <property type="match status" value="1"/>
</dbReference>
<evidence type="ECO:0000256" key="2">
    <source>
        <dbReference type="SAM" id="MobiDB-lite"/>
    </source>
</evidence>
<dbReference type="InterPro" id="IPR001849">
    <property type="entry name" value="PH_domain"/>
</dbReference>
<evidence type="ECO:0000313" key="7">
    <source>
        <dbReference type="EMBL" id="KAI1729318.1"/>
    </source>
</evidence>
<dbReference type="Pfam" id="PF07647">
    <property type="entry name" value="SAM_2"/>
    <property type="match status" value="1"/>
</dbReference>
<comment type="similarity">
    <text evidence="1">Belongs to the CNKSR family.</text>
</comment>
<keyword evidence="7" id="KW-0808">Transferase</keyword>
<evidence type="ECO:0000259" key="3">
    <source>
        <dbReference type="PROSITE" id="PS50003"/>
    </source>
</evidence>
<dbReference type="SUPFAM" id="SSF50156">
    <property type="entry name" value="PDZ domain-like"/>
    <property type="match status" value="1"/>
</dbReference>
<gene>
    <name evidence="7" type="ORF">DdX_01550</name>
</gene>
<dbReference type="GO" id="GO:0016301">
    <property type="term" value="F:kinase activity"/>
    <property type="evidence" value="ECO:0007669"/>
    <property type="project" value="UniProtKB-KW"/>
</dbReference>
<dbReference type="SUPFAM" id="SSF50729">
    <property type="entry name" value="PH domain-like"/>
    <property type="match status" value="1"/>
</dbReference>
<dbReference type="InterPro" id="IPR036034">
    <property type="entry name" value="PDZ_sf"/>
</dbReference>
<dbReference type="Pfam" id="PF00595">
    <property type="entry name" value="PDZ"/>
    <property type="match status" value="1"/>
</dbReference>
<dbReference type="PROSITE" id="PS50003">
    <property type="entry name" value="PH_DOMAIN"/>
    <property type="match status" value="1"/>
</dbReference>
<proteinExistence type="inferred from homology"/>
<evidence type="ECO:0000259" key="4">
    <source>
        <dbReference type="PROSITE" id="PS50105"/>
    </source>
</evidence>
<feature type="domain" description="CRIC" evidence="6">
    <location>
        <begin position="112"/>
        <end position="208"/>
    </location>
</feature>
<dbReference type="InterPro" id="IPR011993">
    <property type="entry name" value="PH-like_dom_sf"/>
</dbReference>
<evidence type="ECO:0000256" key="1">
    <source>
        <dbReference type="ARBA" id="ARBA00009498"/>
    </source>
</evidence>
<keyword evidence="7" id="KW-0418">Kinase</keyword>
<dbReference type="Pfam" id="PF10534">
    <property type="entry name" value="CRIC_ras_sig"/>
    <property type="match status" value="1"/>
</dbReference>
<dbReference type="PANTHER" id="PTHR12844">
    <property type="entry name" value="CONNECTOR ENCHANCER OF KINASE SUPPRESSOR OF RAS"/>
    <property type="match status" value="1"/>
</dbReference>
<dbReference type="PROSITE" id="PS50106">
    <property type="entry name" value="PDZ"/>
    <property type="match status" value="1"/>
</dbReference>
<name>A0AAD4RBA3_9BILA</name>
<organism evidence="7 8">
    <name type="scientific">Ditylenchus destructor</name>
    <dbReference type="NCBI Taxonomy" id="166010"/>
    <lineage>
        <taxon>Eukaryota</taxon>
        <taxon>Metazoa</taxon>
        <taxon>Ecdysozoa</taxon>
        <taxon>Nematoda</taxon>
        <taxon>Chromadorea</taxon>
        <taxon>Rhabditida</taxon>
        <taxon>Tylenchina</taxon>
        <taxon>Tylenchomorpha</taxon>
        <taxon>Sphaerularioidea</taxon>
        <taxon>Anguinidae</taxon>
        <taxon>Anguininae</taxon>
        <taxon>Ditylenchus</taxon>
    </lineage>
</organism>
<dbReference type="InterPro" id="IPR051566">
    <property type="entry name" value="CNKSR"/>
</dbReference>
<feature type="domain" description="PH" evidence="3">
    <location>
        <begin position="724"/>
        <end position="828"/>
    </location>
</feature>
<evidence type="ECO:0000259" key="5">
    <source>
        <dbReference type="PROSITE" id="PS50106"/>
    </source>
</evidence>
<dbReference type="Proteomes" id="UP001201812">
    <property type="component" value="Unassembled WGS sequence"/>
</dbReference>
<feature type="domain" description="PDZ" evidence="5">
    <location>
        <begin position="246"/>
        <end position="327"/>
    </location>
</feature>
<dbReference type="Pfam" id="PF00169">
    <property type="entry name" value="PH"/>
    <property type="match status" value="1"/>
</dbReference>
<dbReference type="Gene3D" id="2.30.42.10">
    <property type="match status" value="1"/>
</dbReference>
<dbReference type="InterPro" id="IPR017874">
    <property type="entry name" value="CRIC_domain"/>
</dbReference>
<reference evidence="7" key="1">
    <citation type="submission" date="2022-01" db="EMBL/GenBank/DDBJ databases">
        <title>Genome Sequence Resource for Two Populations of Ditylenchus destructor, the Migratory Endoparasitic Phytonematode.</title>
        <authorList>
            <person name="Zhang H."/>
            <person name="Lin R."/>
            <person name="Xie B."/>
        </authorList>
    </citation>
    <scope>NUCLEOTIDE SEQUENCE</scope>
    <source>
        <strain evidence="7">BazhouSP</strain>
    </source>
</reference>